<feature type="region of interest" description="Disordered" evidence="1">
    <location>
        <begin position="105"/>
        <end position="163"/>
    </location>
</feature>
<organism evidence="2 3">
    <name type="scientific">Trichuris muris</name>
    <name type="common">Mouse whipworm</name>
    <dbReference type="NCBI Taxonomy" id="70415"/>
    <lineage>
        <taxon>Eukaryota</taxon>
        <taxon>Metazoa</taxon>
        <taxon>Ecdysozoa</taxon>
        <taxon>Nematoda</taxon>
        <taxon>Enoplea</taxon>
        <taxon>Dorylaimia</taxon>
        <taxon>Trichinellida</taxon>
        <taxon>Trichuridae</taxon>
        <taxon>Trichuris</taxon>
    </lineage>
</organism>
<dbReference type="WBParaSite" id="TMUE_2000007537.1">
    <property type="protein sequence ID" value="TMUE_2000007537.1"/>
    <property type="gene ID" value="WBGene00290356"/>
</dbReference>
<feature type="compositionally biased region" description="Basic and acidic residues" evidence="1">
    <location>
        <begin position="1"/>
        <end position="22"/>
    </location>
</feature>
<feature type="region of interest" description="Disordered" evidence="1">
    <location>
        <begin position="1"/>
        <end position="37"/>
    </location>
</feature>
<dbReference type="AlphaFoldDB" id="A0A5S6QKX9"/>
<reference evidence="3" key="1">
    <citation type="submission" date="2019-12" db="UniProtKB">
        <authorList>
            <consortium name="WormBaseParasite"/>
        </authorList>
    </citation>
    <scope>IDENTIFICATION</scope>
</reference>
<sequence length="163" mass="17934">MKEGSAKEERDQRSQAKGDHHIGTNSPTNTGADKTLAEIAKSKGIPIDSLRKVEFVDVDLPKGVEEVTIPKSFTSDINPGLSKEQVTELNKQLVKDFEKLIQQSDSQFATEKKNKSDSSKSNGSTGSESSFPSADKIAKQLEPKDPPPPRPPKMKKGRYSYFN</sequence>
<accession>A0A5S6QKX9</accession>
<evidence type="ECO:0000313" key="3">
    <source>
        <dbReference type="WBParaSite" id="TMUE_2000007537.1"/>
    </source>
</evidence>
<feature type="compositionally biased region" description="Polar residues" evidence="1">
    <location>
        <begin position="23"/>
        <end position="32"/>
    </location>
</feature>
<proteinExistence type="predicted"/>
<evidence type="ECO:0000313" key="2">
    <source>
        <dbReference type="Proteomes" id="UP000046395"/>
    </source>
</evidence>
<name>A0A5S6QKX9_TRIMR</name>
<feature type="compositionally biased region" description="Low complexity" evidence="1">
    <location>
        <begin position="119"/>
        <end position="130"/>
    </location>
</feature>
<keyword evidence="2" id="KW-1185">Reference proteome</keyword>
<dbReference type="Proteomes" id="UP000046395">
    <property type="component" value="Unassembled WGS sequence"/>
</dbReference>
<feature type="compositionally biased region" description="Basic residues" evidence="1">
    <location>
        <begin position="152"/>
        <end position="163"/>
    </location>
</feature>
<protein>
    <submittedName>
        <fullName evidence="3">Uncharacterized protein</fullName>
    </submittedName>
</protein>
<evidence type="ECO:0000256" key="1">
    <source>
        <dbReference type="SAM" id="MobiDB-lite"/>
    </source>
</evidence>
<feature type="compositionally biased region" description="Basic and acidic residues" evidence="1">
    <location>
        <begin position="136"/>
        <end position="147"/>
    </location>
</feature>